<dbReference type="Gene3D" id="3.40.50.1220">
    <property type="entry name" value="TPP-binding domain"/>
    <property type="match status" value="1"/>
</dbReference>
<reference evidence="8 9" key="2">
    <citation type="submission" date="2020-02" db="EMBL/GenBank/DDBJ databases">
        <authorList>
            <person name="Sun Q."/>
            <person name="Inoue M."/>
        </authorList>
    </citation>
    <scope>NUCLEOTIDE SEQUENCE [LARGE SCALE GENOMIC DNA]</scope>
    <source>
        <strain evidence="8 9">KCTC 22478</strain>
    </source>
</reference>
<dbReference type="Pfam" id="PF02775">
    <property type="entry name" value="TPP_enzyme_C"/>
    <property type="match status" value="1"/>
</dbReference>
<reference evidence="7" key="3">
    <citation type="journal article" date="2021" name="Syst. Appl. Microbiol.">
        <title>Roseomonas hellenica sp. nov., isolated from roots of wild-growing Alkanna tinctoria.</title>
        <authorList>
            <person name="Rat A."/>
            <person name="Naranjo H.D."/>
            <person name="Lebbe L."/>
            <person name="Cnockaert M."/>
            <person name="Krigas N."/>
            <person name="Grigoriadou K."/>
            <person name="Maloupa E."/>
            <person name="Willems A."/>
        </authorList>
    </citation>
    <scope>NUCLEOTIDE SEQUENCE</scope>
    <source>
        <strain evidence="7">LMG 31161</strain>
    </source>
</reference>
<keyword evidence="9" id="KW-1185">Reference proteome</keyword>
<dbReference type="AlphaFoldDB" id="A0A9X9WJW8"/>
<dbReference type="RefSeq" id="WP_168043919.1">
    <property type="nucleotide sequence ID" value="NZ_JAAEDK010000034.1"/>
</dbReference>
<dbReference type="InterPro" id="IPR012000">
    <property type="entry name" value="Thiamin_PyroP_enz_cen_dom"/>
</dbReference>
<evidence type="ECO:0000313" key="7">
    <source>
        <dbReference type="EMBL" id="MBR0660628.1"/>
    </source>
</evidence>
<feature type="domain" description="Thiamine pyrophosphate enzyme TPP-binding" evidence="5">
    <location>
        <begin position="384"/>
        <end position="520"/>
    </location>
</feature>
<dbReference type="GO" id="GO:0009099">
    <property type="term" value="P:L-valine biosynthetic process"/>
    <property type="evidence" value="ECO:0007669"/>
    <property type="project" value="TreeGrafter"/>
</dbReference>
<evidence type="ECO:0000256" key="1">
    <source>
        <dbReference type="ARBA" id="ARBA00007812"/>
    </source>
</evidence>
<evidence type="ECO:0000313" key="9">
    <source>
        <dbReference type="Proteomes" id="UP000746741"/>
    </source>
</evidence>
<comment type="similarity">
    <text evidence="1 3">Belongs to the TPP enzyme family.</text>
</comment>
<dbReference type="GO" id="GO:0009097">
    <property type="term" value="P:isoleucine biosynthetic process"/>
    <property type="evidence" value="ECO:0007669"/>
    <property type="project" value="TreeGrafter"/>
</dbReference>
<dbReference type="EMBL" id="JAAVUP010000017">
    <property type="protein sequence ID" value="NKE20013.1"/>
    <property type="molecule type" value="Genomic_DNA"/>
</dbReference>
<dbReference type="InterPro" id="IPR045229">
    <property type="entry name" value="TPP_enz"/>
</dbReference>
<evidence type="ECO:0000256" key="2">
    <source>
        <dbReference type="ARBA" id="ARBA00023052"/>
    </source>
</evidence>
<keyword evidence="2 3" id="KW-0786">Thiamine pyrophosphate</keyword>
<feature type="domain" description="Thiamine pyrophosphate enzyme central" evidence="4">
    <location>
        <begin position="195"/>
        <end position="320"/>
    </location>
</feature>
<dbReference type="PROSITE" id="PS00187">
    <property type="entry name" value="TPP_ENZYMES"/>
    <property type="match status" value="1"/>
</dbReference>
<dbReference type="InterPro" id="IPR012001">
    <property type="entry name" value="Thiamin_PyroP_enz_TPP-bd_dom"/>
</dbReference>
<evidence type="ECO:0000259" key="6">
    <source>
        <dbReference type="Pfam" id="PF02776"/>
    </source>
</evidence>
<protein>
    <recommendedName>
        <fullName evidence="11">Thiamine pyrophosphate-binding protein</fullName>
    </recommendedName>
</protein>
<dbReference type="SUPFAM" id="SSF52518">
    <property type="entry name" value="Thiamin diphosphate-binding fold (THDP-binding)"/>
    <property type="match status" value="2"/>
</dbReference>
<evidence type="ECO:0000259" key="5">
    <source>
        <dbReference type="Pfam" id="PF02775"/>
    </source>
</evidence>
<dbReference type="CDD" id="cd07035">
    <property type="entry name" value="TPP_PYR_POX_like"/>
    <property type="match status" value="1"/>
</dbReference>
<feature type="domain" description="Thiamine pyrophosphate enzyme N-terminal TPP-binding" evidence="6">
    <location>
        <begin position="4"/>
        <end position="124"/>
    </location>
</feature>
<evidence type="ECO:0008006" key="11">
    <source>
        <dbReference type="Google" id="ProtNLM"/>
    </source>
</evidence>
<organism evidence="7 10">
    <name type="scientific">Neoroseomonas oryzicola</name>
    <dbReference type="NCBI Taxonomy" id="535904"/>
    <lineage>
        <taxon>Bacteria</taxon>
        <taxon>Pseudomonadati</taxon>
        <taxon>Pseudomonadota</taxon>
        <taxon>Alphaproteobacteria</taxon>
        <taxon>Acetobacterales</taxon>
        <taxon>Acetobacteraceae</taxon>
        <taxon>Neoroseomonas</taxon>
    </lineage>
</organism>
<dbReference type="InterPro" id="IPR000399">
    <property type="entry name" value="TPP-bd_CS"/>
</dbReference>
<proteinExistence type="inferred from homology"/>
<name>A0A9X9WJW8_9PROT</name>
<dbReference type="PANTHER" id="PTHR18968:SF167">
    <property type="entry name" value="ACETOLACTATE SYNTHASE LARGE SUBUNIT ILVB2-RELATED"/>
    <property type="match status" value="1"/>
</dbReference>
<dbReference type="GO" id="GO:0030976">
    <property type="term" value="F:thiamine pyrophosphate binding"/>
    <property type="evidence" value="ECO:0007669"/>
    <property type="project" value="InterPro"/>
</dbReference>
<dbReference type="CDD" id="cd00568">
    <property type="entry name" value="TPP_enzymes"/>
    <property type="match status" value="1"/>
</dbReference>
<dbReference type="SUPFAM" id="SSF52467">
    <property type="entry name" value="DHS-like NAD/FAD-binding domain"/>
    <property type="match status" value="1"/>
</dbReference>
<accession>A0A9X9WJW8</accession>
<sequence>MPRMTGGDAIVDGLLRHGIDTVFGLPGVQMYGLFDAFARNANRIRVINARHEQTTAYMAMGYACATGRPAVYSVVPGPGVLNTTAALSTAWSVNSPVLCLTGQVPSTMIGRLRGQLHELPDQLATLRTLVRHAERIEDPTEAPRKVAEAFQSMMSGRHSPAALEIPLDQLPAIAEVTPVDPLPPRANPVPDPEKIARLAAMMNAAKNPMIWIGGGAIDAGAEIRALAEKTGAPVVRFRSARGVLDDRHPLSVTVPAAYKLWAETDLLVAFGSRLEVSTARWGKLPADLKIARIDIDPAEMRRLTVDLPIVADAADAMRALTAAVEPRADAARAEAIARAKATVAEEIKAVQPQMSFLSAIREALPEDGILCDDMTQVGYVSWFGMPFHHPRTGISSGFSGNLGAGFPTALGIKVAHPDKAVVAVCGDGGFLFAGADLATAVRYGINLVTVVFNNGAYGNVLRDQQRLFDGRHSGAELTNPNFQTFAKSFGVRSWRVRDGEGLRNAVRDALAANAPCLIEVMTDITQETSPFRFISPLRG</sequence>
<comment type="caution">
    <text evidence="7">The sequence shown here is derived from an EMBL/GenBank/DDBJ whole genome shotgun (WGS) entry which is preliminary data.</text>
</comment>
<dbReference type="Gene3D" id="3.40.50.970">
    <property type="match status" value="2"/>
</dbReference>
<dbReference type="PANTHER" id="PTHR18968">
    <property type="entry name" value="THIAMINE PYROPHOSPHATE ENZYMES"/>
    <property type="match status" value="1"/>
</dbReference>
<dbReference type="NCBIfam" id="NF006122">
    <property type="entry name" value="PRK08266.1"/>
    <property type="match status" value="1"/>
</dbReference>
<dbReference type="InterPro" id="IPR029061">
    <property type="entry name" value="THDP-binding"/>
</dbReference>
<evidence type="ECO:0000313" key="8">
    <source>
        <dbReference type="EMBL" id="NKE20013.1"/>
    </source>
</evidence>
<evidence type="ECO:0000259" key="4">
    <source>
        <dbReference type="Pfam" id="PF00205"/>
    </source>
</evidence>
<evidence type="ECO:0000256" key="3">
    <source>
        <dbReference type="RuleBase" id="RU362132"/>
    </source>
</evidence>
<dbReference type="Proteomes" id="UP000746741">
    <property type="component" value="Unassembled WGS sequence"/>
</dbReference>
<dbReference type="GO" id="GO:0000287">
    <property type="term" value="F:magnesium ion binding"/>
    <property type="evidence" value="ECO:0007669"/>
    <property type="project" value="InterPro"/>
</dbReference>
<dbReference type="InterPro" id="IPR029035">
    <property type="entry name" value="DHS-like_NAD/FAD-binding_dom"/>
</dbReference>
<dbReference type="InterPro" id="IPR011766">
    <property type="entry name" value="TPP_enzyme_TPP-bd"/>
</dbReference>
<dbReference type="Proteomes" id="UP001138708">
    <property type="component" value="Unassembled WGS sequence"/>
</dbReference>
<dbReference type="EMBL" id="JAAEDK010000034">
    <property type="protein sequence ID" value="MBR0660628.1"/>
    <property type="molecule type" value="Genomic_DNA"/>
</dbReference>
<dbReference type="GO" id="GO:0005948">
    <property type="term" value="C:acetolactate synthase complex"/>
    <property type="evidence" value="ECO:0007669"/>
    <property type="project" value="TreeGrafter"/>
</dbReference>
<dbReference type="Pfam" id="PF00205">
    <property type="entry name" value="TPP_enzyme_M"/>
    <property type="match status" value="1"/>
</dbReference>
<dbReference type="Pfam" id="PF02776">
    <property type="entry name" value="TPP_enzyme_N"/>
    <property type="match status" value="1"/>
</dbReference>
<reference evidence="7" key="1">
    <citation type="submission" date="2020-01" db="EMBL/GenBank/DDBJ databases">
        <authorList>
            <person name="Rat A."/>
        </authorList>
    </citation>
    <scope>NUCLEOTIDE SEQUENCE</scope>
    <source>
        <strain evidence="7">LMG 31161</strain>
    </source>
</reference>
<evidence type="ECO:0000313" key="10">
    <source>
        <dbReference type="Proteomes" id="UP001138708"/>
    </source>
</evidence>
<dbReference type="GO" id="GO:0050660">
    <property type="term" value="F:flavin adenine dinucleotide binding"/>
    <property type="evidence" value="ECO:0007669"/>
    <property type="project" value="TreeGrafter"/>
</dbReference>
<gene>
    <name evidence="8" type="ORF">GWK15_23860</name>
    <name evidence="7" type="ORF">GXW75_15330</name>
</gene>
<dbReference type="GO" id="GO:0003984">
    <property type="term" value="F:acetolactate synthase activity"/>
    <property type="evidence" value="ECO:0007669"/>
    <property type="project" value="TreeGrafter"/>
</dbReference>